<dbReference type="CDD" id="cd04590">
    <property type="entry name" value="CBS_pair_CorC_HlyC_assoc"/>
    <property type="match status" value="1"/>
</dbReference>
<evidence type="ECO:0008006" key="14">
    <source>
        <dbReference type="Google" id="ProtNLM"/>
    </source>
</evidence>
<feature type="transmembrane region" description="Helical" evidence="9">
    <location>
        <begin position="119"/>
        <end position="144"/>
    </location>
</feature>
<name>Q311W8_OLEA2</name>
<evidence type="ECO:0000256" key="1">
    <source>
        <dbReference type="ARBA" id="ARBA00004141"/>
    </source>
</evidence>
<evidence type="ECO:0000256" key="4">
    <source>
        <dbReference type="ARBA" id="ARBA00022989"/>
    </source>
</evidence>
<keyword evidence="6 8" id="KW-0472">Membrane</keyword>
<dbReference type="Gene3D" id="3.10.580.10">
    <property type="entry name" value="CBS-domain"/>
    <property type="match status" value="1"/>
</dbReference>
<evidence type="ECO:0000256" key="7">
    <source>
        <dbReference type="PROSITE-ProRule" id="PRU00703"/>
    </source>
</evidence>
<feature type="transmembrane region" description="Helical" evidence="9">
    <location>
        <begin position="89"/>
        <end position="107"/>
    </location>
</feature>
<protein>
    <recommendedName>
        <fullName evidence="14">CBS domain containing protein</fullName>
    </recommendedName>
</protein>
<dbReference type="GO" id="GO:0005886">
    <property type="term" value="C:plasma membrane"/>
    <property type="evidence" value="ECO:0007669"/>
    <property type="project" value="TreeGrafter"/>
</dbReference>
<accession>Q311W8</accession>
<dbReference type="eggNOG" id="COG1253">
    <property type="taxonomic scope" value="Bacteria"/>
</dbReference>
<dbReference type="AlphaFoldDB" id="Q311W8"/>
<evidence type="ECO:0000256" key="9">
    <source>
        <dbReference type="SAM" id="Phobius"/>
    </source>
</evidence>
<dbReference type="PROSITE" id="PS51846">
    <property type="entry name" value="CNNM"/>
    <property type="match status" value="1"/>
</dbReference>
<dbReference type="STRING" id="207559.Dde_1479"/>
<feature type="domain" description="CNNM transmembrane" evidence="11">
    <location>
        <begin position="1"/>
        <end position="179"/>
    </location>
</feature>
<feature type="domain" description="CBS" evidence="10">
    <location>
        <begin position="198"/>
        <end position="258"/>
    </location>
</feature>
<dbReference type="InterPro" id="IPR000644">
    <property type="entry name" value="CBS_dom"/>
</dbReference>
<keyword evidence="13" id="KW-1185">Reference proteome</keyword>
<evidence type="ECO:0000256" key="3">
    <source>
        <dbReference type="ARBA" id="ARBA00022737"/>
    </source>
</evidence>
<dbReference type="HOGENOM" id="CLU_015237_4_1_7"/>
<evidence type="ECO:0000313" key="12">
    <source>
        <dbReference type="EMBL" id="ABB38278.1"/>
    </source>
</evidence>
<dbReference type="EMBL" id="CP000112">
    <property type="protein sequence ID" value="ABB38278.1"/>
    <property type="molecule type" value="Genomic_DNA"/>
</dbReference>
<evidence type="ECO:0000256" key="5">
    <source>
        <dbReference type="ARBA" id="ARBA00023122"/>
    </source>
</evidence>
<proteinExistence type="predicted"/>
<comment type="subcellular location">
    <subcellularLocation>
        <location evidence="1">Membrane</location>
        <topology evidence="1">Multi-pass membrane protein</topology>
    </subcellularLocation>
</comment>
<evidence type="ECO:0000256" key="6">
    <source>
        <dbReference type="ARBA" id="ARBA00023136"/>
    </source>
</evidence>
<dbReference type="PROSITE" id="PS51371">
    <property type="entry name" value="CBS"/>
    <property type="match status" value="2"/>
</dbReference>
<reference evidence="12 13" key="1">
    <citation type="journal article" date="2011" name="J. Bacteriol.">
        <title>Complete genome sequence and updated annotation of Desulfovibrio alaskensis G20.</title>
        <authorList>
            <person name="Hauser L.J."/>
            <person name="Land M.L."/>
            <person name="Brown S.D."/>
            <person name="Larimer F."/>
            <person name="Keller K.L."/>
            <person name="Rapp-Giles B.J."/>
            <person name="Price M.N."/>
            <person name="Lin M."/>
            <person name="Bruce D.C."/>
            <person name="Detter J.C."/>
            <person name="Tapia R."/>
            <person name="Han C.S."/>
            <person name="Goodwin L.A."/>
            <person name="Cheng J.F."/>
            <person name="Pitluck S."/>
            <person name="Copeland A."/>
            <person name="Lucas S."/>
            <person name="Nolan M."/>
            <person name="Lapidus A.L."/>
            <person name="Palumbo A.V."/>
            <person name="Wall J.D."/>
        </authorList>
    </citation>
    <scope>NUCLEOTIDE SEQUENCE [LARGE SCALE GENOMIC DNA]</scope>
    <source>
        <strain evidence="13">ATCC BAA 1058 / DSM 17464 / G20</strain>
    </source>
</reference>
<dbReference type="Pfam" id="PF00571">
    <property type="entry name" value="CBS"/>
    <property type="match status" value="2"/>
</dbReference>
<dbReference type="KEGG" id="dde:Dde_1479"/>
<dbReference type="SMART" id="SM00116">
    <property type="entry name" value="CBS"/>
    <property type="match status" value="2"/>
</dbReference>
<evidence type="ECO:0000256" key="8">
    <source>
        <dbReference type="PROSITE-ProRule" id="PRU01193"/>
    </source>
</evidence>
<dbReference type="InterPro" id="IPR002550">
    <property type="entry name" value="CNNM"/>
</dbReference>
<dbReference type="PANTHER" id="PTHR22777:SF4">
    <property type="entry name" value="UPF0053 PROTEIN SLL1254"/>
    <property type="match status" value="1"/>
</dbReference>
<keyword evidence="2 8" id="KW-0812">Transmembrane</keyword>
<evidence type="ECO:0000259" key="11">
    <source>
        <dbReference type="PROSITE" id="PS51846"/>
    </source>
</evidence>
<evidence type="ECO:0000259" key="10">
    <source>
        <dbReference type="PROSITE" id="PS51371"/>
    </source>
</evidence>
<keyword evidence="4 8" id="KW-1133">Transmembrane helix</keyword>
<dbReference type="Proteomes" id="UP000002710">
    <property type="component" value="Chromosome"/>
</dbReference>
<gene>
    <name evidence="12" type="ordered locus">Dde_1479</name>
</gene>
<evidence type="ECO:0000256" key="2">
    <source>
        <dbReference type="ARBA" id="ARBA00022692"/>
    </source>
</evidence>
<keyword evidence="5 7" id="KW-0129">CBS domain</keyword>
<dbReference type="PANTHER" id="PTHR22777">
    <property type="entry name" value="HEMOLYSIN-RELATED"/>
    <property type="match status" value="1"/>
</dbReference>
<dbReference type="RefSeq" id="WP_011367445.1">
    <property type="nucleotide sequence ID" value="NC_007519.1"/>
</dbReference>
<dbReference type="InterPro" id="IPR046342">
    <property type="entry name" value="CBS_dom_sf"/>
</dbReference>
<organism evidence="12 13">
    <name type="scientific">Oleidesulfovibrio alaskensis (strain ATCC BAA-1058 / DSM 17464 / G20)</name>
    <name type="common">Desulfovibrio alaskensis</name>
    <dbReference type="NCBI Taxonomy" id="207559"/>
    <lineage>
        <taxon>Bacteria</taxon>
        <taxon>Pseudomonadati</taxon>
        <taxon>Thermodesulfobacteriota</taxon>
        <taxon>Desulfovibrionia</taxon>
        <taxon>Desulfovibrionales</taxon>
        <taxon>Desulfovibrionaceae</taxon>
        <taxon>Oleidesulfovibrio</taxon>
    </lineage>
</organism>
<dbReference type="InterPro" id="IPR044751">
    <property type="entry name" value="Ion_transp-like_CBS"/>
</dbReference>
<feature type="domain" description="CBS" evidence="10">
    <location>
        <begin position="263"/>
        <end position="321"/>
    </location>
</feature>
<sequence>MIEFILAVSFAVIISASCSVAEAVLYSVPWSHIEQLRKKGRRSGELMFTLRSNIDKPITAVLTLNTVANTAGASIAGAAAANVFGAEHMATFAACFTVIILICSEIIPKTLGVTYARPLTSVVAAPLNMLVWLLSPVIIIGGWITKLMTPAKTRPEASEEDIRALVSLSRKSGILKPYEEISIQNILSLDKKRVEDIMTPRTVVFSLQADMTVEEAHERPGFWNYSRIPLWQDNNEDMVGIVMRRHVLQEVAADRHLTRLSEIMTPVTFVLESLTLDRLLTQMLERRVHLAVVLDEYGGVAGVVALEDVLEEILGKEIVDESDQFADLQQLARSRRARLTGGKSV</sequence>
<evidence type="ECO:0000313" key="13">
    <source>
        <dbReference type="Proteomes" id="UP000002710"/>
    </source>
</evidence>
<dbReference type="SUPFAM" id="SSF54631">
    <property type="entry name" value="CBS-domain pair"/>
    <property type="match status" value="1"/>
</dbReference>
<keyword evidence="3" id="KW-0677">Repeat</keyword>
<dbReference type="Pfam" id="PF01595">
    <property type="entry name" value="CNNM"/>
    <property type="match status" value="1"/>
</dbReference>